<dbReference type="PANTHER" id="PTHR46112">
    <property type="entry name" value="AMINOPEPTIDASE"/>
    <property type="match status" value="1"/>
</dbReference>
<protein>
    <submittedName>
        <fullName evidence="3">Aminopeptidase P family protein</fullName>
    </submittedName>
</protein>
<dbReference type="AlphaFoldDB" id="A0A7C4LK13"/>
<accession>A0A7C4LK13</accession>
<dbReference type="CDD" id="cd01066">
    <property type="entry name" value="APP_MetAP"/>
    <property type="match status" value="1"/>
</dbReference>
<comment type="caution">
    <text evidence="3">The sequence shown here is derived from an EMBL/GenBank/DDBJ whole genome shotgun (WGS) entry which is preliminary data.</text>
</comment>
<dbReference type="InterPro" id="IPR000994">
    <property type="entry name" value="Pept_M24"/>
</dbReference>
<keyword evidence="3" id="KW-0645">Protease</keyword>
<dbReference type="InterPro" id="IPR036005">
    <property type="entry name" value="Creatinase/aminopeptidase-like"/>
</dbReference>
<sequence length="392" mass="43648">MLTREGCLARRQRLWKALPAELEWVLIADRRHVHYFTNFWVHPLSFSAGERAWLLLERNGKATLLGDNFTLRSRAAEPYIDGEVMVKWYDHRHSVINRDHALVEACSRVADRLYGRAGAVEAEWLPLGAYETLGLDQESHSVTKERRIQARREPVDLGTLIRSLRRQKHEDELALLKACMRAGEAGHMRARQIVRPGITELEVFREVQAAVTDAAGKAVQVYGDFRACTPAQPKQGGLPTNYPLAAGDLFVLDFSVVIDGYRSDFTNTLAVGEPTSQQRHLYDVVMAALASGEAALRAGARARDVFDAVERPIREAGLADKFAHHAGHGIGLAHPEPPILVPESDDLLMAGDVLTLEPGLYLEGIGGIRNEHNYLITTDGFERLSQHALTLF</sequence>
<dbReference type="InterPro" id="IPR000587">
    <property type="entry name" value="Creatinase_N"/>
</dbReference>
<evidence type="ECO:0000313" key="3">
    <source>
        <dbReference type="EMBL" id="HGT38516.1"/>
    </source>
</evidence>
<reference evidence="3" key="1">
    <citation type="journal article" date="2020" name="mSystems">
        <title>Genome- and Community-Level Interaction Insights into Carbon Utilization and Element Cycling Functions of Hydrothermarchaeota in Hydrothermal Sediment.</title>
        <authorList>
            <person name="Zhou Z."/>
            <person name="Liu Y."/>
            <person name="Xu W."/>
            <person name="Pan J."/>
            <person name="Luo Z.H."/>
            <person name="Li M."/>
        </authorList>
    </citation>
    <scope>NUCLEOTIDE SEQUENCE [LARGE SCALE GENOMIC DNA]</scope>
    <source>
        <strain evidence="3">SpSt-508</strain>
    </source>
</reference>
<dbReference type="Gene3D" id="3.90.230.10">
    <property type="entry name" value="Creatinase/methionine aminopeptidase superfamily"/>
    <property type="match status" value="1"/>
</dbReference>
<dbReference type="PANTHER" id="PTHR46112:SF8">
    <property type="entry name" value="CYTOPLASMIC PEPTIDASE PEPQ-RELATED"/>
    <property type="match status" value="1"/>
</dbReference>
<dbReference type="SUPFAM" id="SSF55920">
    <property type="entry name" value="Creatinase/aminopeptidase"/>
    <property type="match status" value="1"/>
</dbReference>
<feature type="domain" description="Creatinase N-terminal" evidence="2">
    <location>
        <begin position="20"/>
        <end position="165"/>
    </location>
</feature>
<name>A0A7C4LK13_9PLAN</name>
<proteinExistence type="predicted"/>
<dbReference type="GO" id="GO:0004177">
    <property type="term" value="F:aminopeptidase activity"/>
    <property type="evidence" value="ECO:0007669"/>
    <property type="project" value="UniProtKB-KW"/>
</dbReference>
<dbReference type="Pfam" id="PF01321">
    <property type="entry name" value="Creatinase_N"/>
    <property type="match status" value="1"/>
</dbReference>
<keyword evidence="3" id="KW-0378">Hydrolase</keyword>
<feature type="domain" description="Peptidase M24" evidence="1">
    <location>
        <begin position="175"/>
        <end position="377"/>
    </location>
</feature>
<dbReference type="Pfam" id="PF00557">
    <property type="entry name" value="Peptidase_M24"/>
    <property type="match status" value="1"/>
</dbReference>
<organism evidence="3">
    <name type="scientific">Schlesneria paludicola</name>
    <dbReference type="NCBI Taxonomy" id="360056"/>
    <lineage>
        <taxon>Bacteria</taxon>
        <taxon>Pseudomonadati</taxon>
        <taxon>Planctomycetota</taxon>
        <taxon>Planctomycetia</taxon>
        <taxon>Planctomycetales</taxon>
        <taxon>Planctomycetaceae</taxon>
        <taxon>Schlesneria</taxon>
    </lineage>
</organism>
<keyword evidence="3" id="KW-0031">Aminopeptidase</keyword>
<dbReference type="InterPro" id="IPR050659">
    <property type="entry name" value="Peptidase_M24B"/>
</dbReference>
<evidence type="ECO:0000259" key="1">
    <source>
        <dbReference type="Pfam" id="PF00557"/>
    </source>
</evidence>
<evidence type="ECO:0000259" key="2">
    <source>
        <dbReference type="Pfam" id="PF01321"/>
    </source>
</evidence>
<dbReference type="EMBL" id="DSVQ01000009">
    <property type="protein sequence ID" value="HGT38516.1"/>
    <property type="molecule type" value="Genomic_DNA"/>
</dbReference>
<gene>
    <name evidence="3" type="ORF">ENS64_04535</name>
</gene>